<dbReference type="AlphaFoldDB" id="A0A2T6ZIC1"/>
<accession>A0A2T6ZIC1</accession>
<comment type="caution">
    <text evidence="2">The sequence shown here is derived from an EMBL/GenBank/DDBJ whole genome shotgun (WGS) entry which is preliminary data.</text>
</comment>
<keyword evidence="3" id="KW-1185">Reference proteome</keyword>
<protein>
    <submittedName>
        <fullName evidence="2">Uncharacterized protein</fullName>
    </submittedName>
</protein>
<evidence type="ECO:0000313" key="2">
    <source>
        <dbReference type="EMBL" id="PUU75247.1"/>
    </source>
</evidence>
<organism evidence="2 3">
    <name type="scientific">Tuber borchii</name>
    <name type="common">White truffle</name>
    <dbReference type="NCBI Taxonomy" id="42251"/>
    <lineage>
        <taxon>Eukaryota</taxon>
        <taxon>Fungi</taxon>
        <taxon>Dikarya</taxon>
        <taxon>Ascomycota</taxon>
        <taxon>Pezizomycotina</taxon>
        <taxon>Pezizomycetes</taxon>
        <taxon>Pezizales</taxon>
        <taxon>Tuberaceae</taxon>
        <taxon>Tuber</taxon>
    </lineage>
</organism>
<name>A0A2T6ZIC1_TUBBO</name>
<evidence type="ECO:0000256" key="1">
    <source>
        <dbReference type="SAM" id="MobiDB-lite"/>
    </source>
</evidence>
<dbReference type="Proteomes" id="UP000244722">
    <property type="component" value="Unassembled WGS sequence"/>
</dbReference>
<sequence>MVFGLNTIPKHLPDMILRWAQYLPQISARSDNPQQITKDTTEEAYLRIYIQNTPASDIKPRQIYFEIQSHDNGNIRPSQRDGPYGKSDTFFEVGVYFALTRRTQRIPLQKNFHSSRCLRTHKVIWDIHGTDLIVSNMIKALMPGDELRVFAKCSGDNINYIESIEGQISASSAWADSQQDGPSGGVNEKLAATHYCHANGVTTPDGAPINGGQPATSGNLHSEKPPTVIATTLSPPKKRAFRNMFCCCFSGS</sequence>
<evidence type="ECO:0000313" key="3">
    <source>
        <dbReference type="Proteomes" id="UP000244722"/>
    </source>
</evidence>
<reference evidence="2 3" key="1">
    <citation type="submission" date="2017-04" db="EMBL/GenBank/DDBJ databases">
        <title>Draft genome sequence of Tuber borchii Vittad., a whitish edible truffle.</title>
        <authorList>
            <consortium name="DOE Joint Genome Institute"/>
            <person name="Murat C."/>
            <person name="Kuo A."/>
            <person name="Barry K.W."/>
            <person name="Clum A."/>
            <person name="Dockter R.B."/>
            <person name="Fauchery L."/>
            <person name="Iotti M."/>
            <person name="Kohler A."/>
            <person name="Labutti K."/>
            <person name="Lindquist E.A."/>
            <person name="Lipzen A."/>
            <person name="Ohm R.A."/>
            <person name="Wang M."/>
            <person name="Grigoriev I.V."/>
            <person name="Zambonelli A."/>
            <person name="Martin F.M."/>
        </authorList>
    </citation>
    <scope>NUCLEOTIDE SEQUENCE [LARGE SCALE GENOMIC DNA]</scope>
    <source>
        <strain evidence="2 3">Tbo3840</strain>
    </source>
</reference>
<gene>
    <name evidence="2" type="ORF">B9Z19DRAFT_1131563</name>
</gene>
<dbReference type="EMBL" id="NESQ01000239">
    <property type="protein sequence ID" value="PUU75247.1"/>
    <property type="molecule type" value="Genomic_DNA"/>
</dbReference>
<feature type="region of interest" description="Disordered" evidence="1">
    <location>
        <begin position="203"/>
        <end position="226"/>
    </location>
</feature>
<proteinExistence type="predicted"/>